<dbReference type="Proteomes" id="UP001555826">
    <property type="component" value="Unassembled WGS sequence"/>
</dbReference>
<evidence type="ECO:0000256" key="3">
    <source>
        <dbReference type="ARBA" id="ARBA00022676"/>
    </source>
</evidence>
<evidence type="ECO:0000313" key="6">
    <source>
        <dbReference type="EMBL" id="MEW9265913.1"/>
    </source>
</evidence>
<evidence type="ECO:0000256" key="4">
    <source>
        <dbReference type="ARBA" id="ARBA00022679"/>
    </source>
</evidence>
<protein>
    <submittedName>
        <fullName evidence="6">Glycosyltransferase</fullName>
        <ecNumber evidence="6">2.4.-.-</ecNumber>
    </submittedName>
</protein>
<comment type="pathway">
    <text evidence="1">Cell wall biogenesis; cell wall polysaccharide biosynthesis.</text>
</comment>
<comment type="similarity">
    <text evidence="2">Belongs to the glycosyltransferase 2 family.</text>
</comment>
<reference evidence="6 7" key="1">
    <citation type="submission" date="2024-07" db="EMBL/GenBank/DDBJ databases">
        <authorList>
            <person name="Thanompreechachai J."/>
            <person name="Duangmal K."/>
        </authorList>
    </citation>
    <scope>NUCLEOTIDE SEQUENCE [LARGE SCALE GENOMIC DNA]</scope>
    <source>
        <strain evidence="6 7">KCTC 19886</strain>
    </source>
</reference>
<sequence>MNPTGTTQPQPSPVVVDEAWPSVTVVVPVHGDRGELRLTTAALAAQDYPGSVQVVVVDNGDNRDLDSSLSTLPGADVVREQTPGSYAARNAALATARGEVLAFTDGDCLPDPGWLRAGVSALRAHEGPCFVGGAVELFARDQTRPSLAEMWDSLNFLRQEAYVREQGWAATANMMTLRSTFDVVGSFDARLRSGGDREWGERAVRTGVAAVYCPEAVVRHPARAQMSELHRKARRVSRGDVESRRRQGAPMFDPGVIAASVNPSPRSTVRRSAALAHPTPANRGRYVAVALWMRYYTFGSKLAHVLRTSRAGRQK</sequence>
<organism evidence="6 7">
    <name type="scientific">Kineococcus endophyticus</name>
    <dbReference type="NCBI Taxonomy" id="1181883"/>
    <lineage>
        <taxon>Bacteria</taxon>
        <taxon>Bacillati</taxon>
        <taxon>Actinomycetota</taxon>
        <taxon>Actinomycetes</taxon>
        <taxon>Kineosporiales</taxon>
        <taxon>Kineosporiaceae</taxon>
        <taxon>Kineococcus</taxon>
    </lineage>
</organism>
<feature type="domain" description="Glycosyltransferase 2-like" evidence="5">
    <location>
        <begin position="24"/>
        <end position="146"/>
    </location>
</feature>
<dbReference type="InterPro" id="IPR029044">
    <property type="entry name" value="Nucleotide-diphossugar_trans"/>
</dbReference>
<dbReference type="EC" id="2.4.-.-" evidence="6"/>
<dbReference type="Pfam" id="PF00535">
    <property type="entry name" value="Glycos_transf_2"/>
    <property type="match status" value="1"/>
</dbReference>
<evidence type="ECO:0000256" key="1">
    <source>
        <dbReference type="ARBA" id="ARBA00004776"/>
    </source>
</evidence>
<gene>
    <name evidence="6" type="ORF">AB1207_14235</name>
</gene>
<evidence type="ECO:0000313" key="7">
    <source>
        <dbReference type="Proteomes" id="UP001555826"/>
    </source>
</evidence>
<dbReference type="PANTHER" id="PTHR43179">
    <property type="entry name" value="RHAMNOSYLTRANSFERASE WBBL"/>
    <property type="match status" value="1"/>
</dbReference>
<dbReference type="PANTHER" id="PTHR43179:SF12">
    <property type="entry name" value="GALACTOFURANOSYLTRANSFERASE GLFT2"/>
    <property type="match status" value="1"/>
</dbReference>
<name>A0ABV3P972_9ACTN</name>
<keyword evidence="4 6" id="KW-0808">Transferase</keyword>
<dbReference type="CDD" id="cd00761">
    <property type="entry name" value="Glyco_tranf_GTA_type"/>
    <property type="match status" value="1"/>
</dbReference>
<dbReference type="EMBL" id="JBFNQN010000009">
    <property type="protein sequence ID" value="MEW9265913.1"/>
    <property type="molecule type" value="Genomic_DNA"/>
</dbReference>
<dbReference type="RefSeq" id="WP_367639041.1">
    <property type="nucleotide sequence ID" value="NZ_JBFNQN010000009.1"/>
</dbReference>
<evidence type="ECO:0000259" key="5">
    <source>
        <dbReference type="Pfam" id="PF00535"/>
    </source>
</evidence>
<dbReference type="Gene3D" id="3.90.550.10">
    <property type="entry name" value="Spore Coat Polysaccharide Biosynthesis Protein SpsA, Chain A"/>
    <property type="match status" value="1"/>
</dbReference>
<proteinExistence type="inferred from homology"/>
<dbReference type="InterPro" id="IPR001173">
    <property type="entry name" value="Glyco_trans_2-like"/>
</dbReference>
<comment type="caution">
    <text evidence="6">The sequence shown here is derived from an EMBL/GenBank/DDBJ whole genome shotgun (WGS) entry which is preliminary data.</text>
</comment>
<dbReference type="SUPFAM" id="SSF53448">
    <property type="entry name" value="Nucleotide-diphospho-sugar transferases"/>
    <property type="match status" value="1"/>
</dbReference>
<evidence type="ECO:0000256" key="2">
    <source>
        <dbReference type="ARBA" id="ARBA00006739"/>
    </source>
</evidence>
<keyword evidence="3 6" id="KW-0328">Glycosyltransferase</keyword>
<dbReference type="GO" id="GO:0016757">
    <property type="term" value="F:glycosyltransferase activity"/>
    <property type="evidence" value="ECO:0007669"/>
    <property type="project" value="UniProtKB-KW"/>
</dbReference>
<accession>A0ABV3P972</accession>
<keyword evidence="7" id="KW-1185">Reference proteome</keyword>